<sequence length="889" mass="101420">MKLEFLKIVVPAILGVFITKLWDPIAEYVGYPLDVPRRVENFQDAVQRLLSIQADLHRLDPRPSSEQGKGWVQSVQNLCLEAEKIKTGYAGCRWSYFSYCYFGKQADKELKKATELIDTGKELLNEAQARPHPVRDVLQDQLWGMDSYKKKVRDFIQETNTKSGLLGIWGMAGVGKTSLLKLFRDSSAEYAPLDFDHVLFVRAGRGCTVGEAQKAIAASMRLPVVPDETSQEGIIYNHLKDKNFLLLIDDLWGYLDLKDVGIPMPLGIAPVLPLQEYRRKVVFTTMSKHVCGQMGCAENSIRLECLNQDDARKLFEDKVGKEIIKELGMLPRELADECGGLPRALCTIGQAMSTKKDPKEWRSAIHLLKKSKLLEITNTDEELFVRLKFGYDKMTENQKKCFLMCSLWAEDKNIPKEKLIEWWVGLGLLDPSESDPVNDGYFFINHLVDASMLKKGDNGLDSTENSHIKMHKMIRKMALWIVNDRGHQNIWLPHSVDRLAFPEEKWSKVKRAWISTADTSRWSSSIRCPHLVMLVARQPFSLESAPNFEEITFLDLEGINLDKFPSEICGLDRLQYLNLSGSKFDGLHEDLAKLSDLKYLHIRGIGALQTIPKDLISQLKRLQLLDLFCSGTTSHKVQYLTSLLEELESKTMNLLYFGITVHTRADIEQLELLSRVCTQALCMDQFEDERHLNKIDLGLLSGLENMRELAITKSSVQMLVGEGHNEYGLLPNLGFLELRNLSKLEAVTWKNAGLDIRVLVINRCTKLRHATWVGHLQSLEELTISDCPELKQVINNAEAANQAGVIFRKLRKLKLELLPELFNISEQDFPFKELSYVRVANCEKLKFIKIQRRINQKKIIIDCNIDWWTSSVENQGIATSSLFDPKFCL</sequence>
<keyword evidence="4" id="KW-0067">ATP-binding</keyword>
<dbReference type="EMBL" id="CM029046">
    <property type="protein sequence ID" value="KAG2594341.1"/>
    <property type="molecule type" value="Genomic_DNA"/>
</dbReference>
<keyword evidence="8" id="KW-1185">Reference proteome</keyword>
<protein>
    <recommendedName>
        <fullName evidence="9">NB-ARC domain-containing protein</fullName>
    </recommendedName>
</protein>
<evidence type="ECO:0000256" key="1">
    <source>
        <dbReference type="ARBA" id="ARBA00008894"/>
    </source>
</evidence>
<keyword evidence="4" id="KW-0547">Nucleotide-binding</keyword>
<evidence type="ECO:0000256" key="4">
    <source>
        <dbReference type="ARBA" id="ARBA00022840"/>
    </source>
</evidence>
<organism evidence="7 8">
    <name type="scientific">Panicum virgatum</name>
    <name type="common">Blackwell switchgrass</name>
    <dbReference type="NCBI Taxonomy" id="38727"/>
    <lineage>
        <taxon>Eukaryota</taxon>
        <taxon>Viridiplantae</taxon>
        <taxon>Streptophyta</taxon>
        <taxon>Embryophyta</taxon>
        <taxon>Tracheophyta</taxon>
        <taxon>Spermatophyta</taxon>
        <taxon>Magnoliopsida</taxon>
        <taxon>Liliopsida</taxon>
        <taxon>Poales</taxon>
        <taxon>Poaceae</taxon>
        <taxon>PACMAD clade</taxon>
        <taxon>Panicoideae</taxon>
        <taxon>Panicodae</taxon>
        <taxon>Paniceae</taxon>
        <taxon>Panicinae</taxon>
        <taxon>Panicum</taxon>
        <taxon>Panicum sect. Hiantes</taxon>
    </lineage>
</organism>
<dbReference type="InterPro" id="IPR050905">
    <property type="entry name" value="Plant_NBS-LRR"/>
</dbReference>
<dbReference type="InterPro" id="IPR042197">
    <property type="entry name" value="Apaf_helical"/>
</dbReference>
<dbReference type="Pfam" id="PF00931">
    <property type="entry name" value="NB-ARC"/>
    <property type="match status" value="1"/>
</dbReference>
<dbReference type="Gene3D" id="1.10.10.10">
    <property type="entry name" value="Winged helix-like DNA-binding domain superfamily/Winged helix DNA-binding domain"/>
    <property type="match status" value="1"/>
</dbReference>
<name>A0A8T0S5K8_PANVG</name>
<dbReference type="GO" id="GO:0009626">
    <property type="term" value="P:plant-type hypersensitive response"/>
    <property type="evidence" value="ECO:0007669"/>
    <property type="project" value="UniProtKB-ARBA"/>
</dbReference>
<evidence type="ECO:0000313" key="7">
    <source>
        <dbReference type="EMBL" id="KAG2594342.1"/>
    </source>
</evidence>
<dbReference type="EMBL" id="CM029046">
    <property type="protein sequence ID" value="KAG2594343.1"/>
    <property type="molecule type" value="Genomic_DNA"/>
</dbReference>
<dbReference type="InterPro" id="IPR002182">
    <property type="entry name" value="NB-ARC"/>
</dbReference>
<dbReference type="GO" id="GO:0042742">
    <property type="term" value="P:defense response to bacterium"/>
    <property type="evidence" value="ECO:0007669"/>
    <property type="project" value="UniProtKB-ARBA"/>
</dbReference>
<comment type="similarity">
    <text evidence="1">Belongs to the disease resistance NB-LRR family.</text>
</comment>
<feature type="domain" description="NB-ARC" evidence="5">
    <location>
        <begin position="149"/>
        <end position="321"/>
    </location>
</feature>
<dbReference type="InterPro" id="IPR027417">
    <property type="entry name" value="P-loop_NTPase"/>
</dbReference>
<dbReference type="SUPFAM" id="SSF52058">
    <property type="entry name" value="L domain-like"/>
    <property type="match status" value="1"/>
</dbReference>
<dbReference type="Gene3D" id="3.40.50.300">
    <property type="entry name" value="P-loop containing nucleotide triphosphate hydrolases"/>
    <property type="match status" value="1"/>
</dbReference>
<evidence type="ECO:0000259" key="6">
    <source>
        <dbReference type="Pfam" id="PF23247"/>
    </source>
</evidence>
<dbReference type="PANTHER" id="PTHR33463">
    <property type="entry name" value="NB-ARC DOMAIN-CONTAINING PROTEIN-RELATED"/>
    <property type="match status" value="1"/>
</dbReference>
<dbReference type="Proteomes" id="UP000823388">
    <property type="component" value="Chromosome 5N"/>
</dbReference>
<dbReference type="InterPro" id="IPR057135">
    <property type="entry name" value="At4g27190-like_LRR"/>
</dbReference>
<dbReference type="Gene3D" id="1.10.8.430">
    <property type="entry name" value="Helical domain of apoptotic protease-activating factors"/>
    <property type="match status" value="1"/>
</dbReference>
<dbReference type="Gene3D" id="3.80.10.10">
    <property type="entry name" value="Ribonuclease Inhibitor"/>
    <property type="match status" value="1"/>
</dbReference>
<keyword evidence="3" id="KW-0611">Plant defense</keyword>
<dbReference type="OrthoDB" id="694514at2759"/>
<reference evidence="7" key="1">
    <citation type="submission" date="2020-05" db="EMBL/GenBank/DDBJ databases">
        <title>WGS assembly of Panicum virgatum.</title>
        <authorList>
            <person name="Lovell J.T."/>
            <person name="Jenkins J."/>
            <person name="Shu S."/>
            <person name="Juenger T.E."/>
            <person name="Schmutz J."/>
        </authorList>
    </citation>
    <scope>NUCLEOTIDE SEQUENCE</scope>
    <source>
        <strain evidence="7">AP13</strain>
    </source>
</reference>
<evidence type="ECO:0000256" key="2">
    <source>
        <dbReference type="ARBA" id="ARBA00022737"/>
    </source>
</evidence>
<dbReference type="AlphaFoldDB" id="A0A8T0S5K8"/>
<dbReference type="InterPro" id="IPR036388">
    <property type="entry name" value="WH-like_DNA-bd_sf"/>
</dbReference>
<accession>A0A8T0S5K8</accession>
<comment type="caution">
    <text evidence="7">The sequence shown here is derived from an EMBL/GenBank/DDBJ whole genome shotgun (WGS) entry which is preliminary data.</text>
</comment>
<dbReference type="EMBL" id="CM029046">
    <property type="protein sequence ID" value="KAG2594342.1"/>
    <property type="molecule type" value="Genomic_DNA"/>
</dbReference>
<evidence type="ECO:0000313" key="8">
    <source>
        <dbReference type="Proteomes" id="UP000823388"/>
    </source>
</evidence>
<evidence type="ECO:0000259" key="5">
    <source>
        <dbReference type="Pfam" id="PF00931"/>
    </source>
</evidence>
<evidence type="ECO:0008006" key="9">
    <source>
        <dbReference type="Google" id="ProtNLM"/>
    </source>
</evidence>
<dbReference type="FunFam" id="1.10.10.10:FF:000322">
    <property type="entry name" value="Probable disease resistance protein At1g63360"/>
    <property type="match status" value="1"/>
</dbReference>
<evidence type="ECO:0000256" key="3">
    <source>
        <dbReference type="ARBA" id="ARBA00022821"/>
    </source>
</evidence>
<dbReference type="Pfam" id="PF23247">
    <property type="entry name" value="LRR_RPS2"/>
    <property type="match status" value="1"/>
</dbReference>
<dbReference type="InterPro" id="IPR032675">
    <property type="entry name" value="LRR_dom_sf"/>
</dbReference>
<keyword evidence="2" id="KW-0677">Repeat</keyword>
<feature type="domain" description="Disease resistance protein At4g27190-like leucine-rich repeats" evidence="6">
    <location>
        <begin position="756"/>
        <end position="846"/>
    </location>
</feature>
<dbReference type="SUPFAM" id="SSF52540">
    <property type="entry name" value="P-loop containing nucleoside triphosphate hydrolases"/>
    <property type="match status" value="1"/>
</dbReference>
<dbReference type="GO" id="GO:0043531">
    <property type="term" value="F:ADP binding"/>
    <property type="evidence" value="ECO:0007669"/>
    <property type="project" value="InterPro"/>
</dbReference>
<gene>
    <name evidence="7" type="ORF">PVAP13_5NG640400</name>
</gene>
<dbReference type="PRINTS" id="PR00364">
    <property type="entry name" value="DISEASERSIST"/>
</dbReference>
<dbReference type="GO" id="GO:0002758">
    <property type="term" value="P:innate immune response-activating signaling pathway"/>
    <property type="evidence" value="ECO:0007669"/>
    <property type="project" value="UniProtKB-ARBA"/>
</dbReference>
<dbReference type="GO" id="GO:0005524">
    <property type="term" value="F:ATP binding"/>
    <property type="evidence" value="ECO:0007669"/>
    <property type="project" value="UniProtKB-KW"/>
</dbReference>
<proteinExistence type="inferred from homology"/>